<dbReference type="AlphaFoldDB" id="A0A4S4BML3"/>
<dbReference type="EMBL" id="SSOB01000027">
    <property type="protein sequence ID" value="THF76048.1"/>
    <property type="molecule type" value="Genomic_DNA"/>
</dbReference>
<dbReference type="OrthoDB" id="279535at2"/>
<keyword evidence="1" id="KW-0732">Signal</keyword>
<name>A0A4S4BML3_9BACL</name>
<evidence type="ECO:0000256" key="1">
    <source>
        <dbReference type="SAM" id="SignalP"/>
    </source>
</evidence>
<feature type="chain" id="PRO_5038720840" evidence="1">
    <location>
        <begin position="28"/>
        <end position="132"/>
    </location>
</feature>
<dbReference type="Proteomes" id="UP000310636">
    <property type="component" value="Unassembled WGS sequence"/>
</dbReference>
<protein>
    <submittedName>
        <fullName evidence="2">Cytochrome C oxidase subunit II</fullName>
    </submittedName>
</protein>
<keyword evidence="3" id="KW-1185">Reference proteome</keyword>
<proteinExistence type="predicted"/>
<comment type="caution">
    <text evidence="2">The sequence shown here is derived from an EMBL/GenBank/DDBJ whole genome shotgun (WGS) entry which is preliminary data.</text>
</comment>
<accession>A0A4S4BML3</accession>
<gene>
    <name evidence="2" type="ORF">E6C55_19915</name>
</gene>
<dbReference type="InterPro" id="IPR008972">
    <property type="entry name" value="Cupredoxin"/>
</dbReference>
<evidence type="ECO:0000313" key="3">
    <source>
        <dbReference type="Proteomes" id="UP000310636"/>
    </source>
</evidence>
<reference evidence="2 3" key="1">
    <citation type="submission" date="2019-04" db="EMBL/GenBank/DDBJ databases">
        <title>Cohnella sp. nov. isolated from preserved vegetables.</title>
        <authorList>
            <person name="Lin S.-Y."/>
            <person name="Hung M.-H."/>
            <person name="Young C.-C."/>
        </authorList>
    </citation>
    <scope>NUCLEOTIDE SEQUENCE [LARGE SCALE GENOMIC DNA]</scope>
    <source>
        <strain evidence="2 3">CC-MHH1044</strain>
    </source>
</reference>
<dbReference type="Gene3D" id="2.60.40.420">
    <property type="entry name" value="Cupredoxins - blue copper proteins"/>
    <property type="match status" value="1"/>
</dbReference>
<dbReference type="SUPFAM" id="SSF49503">
    <property type="entry name" value="Cupredoxins"/>
    <property type="match status" value="1"/>
</dbReference>
<feature type="signal peptide" evidence="1">
    <location>
        <begin position="1"/>
        <end position="27"/>
    </location>
</feature>
<organism evidence="2 3">
    <name type="scientific">Cohnella fermenti</name>
    <dbReference type="NCBI Taxonomy" id="2565925"/>
    <lineage>
        <taxon>Bacteria</taxon>
        <taxon>Bacillati</taxon>
        <taxon>Bacillota</taxon>
        <taxon>Bacilli</taxon>
        <taxon>Bacillales</taxon>
        <taxon>Paenibacillaceae</taxon>
        <taxon>Cohnella</taxon>
    </lineage>
</organism>
<sequence length="132" mass="13935">MEGNVIHRKIALLLCTLALGAALSACGSNGNGGSNNEASEQTPLVAEQELIIKASNWQFDKTEYTIPKDTPVEIKLVNDEGAHGIEIKKAGVKLNASKSSKIVQLEAGTYEIKCNIVCGTGHLNMTATLVVA</sequence>
<evidence type="ECO:0000313" key="2">
    <source>
        <dbReference type="EMBL" id="THF76048.1"/>
    </source>
</evidence>